<keyword evidence="6" id="KW-0677">Repeat</keyword>
<evidence type="ECO:0000313" key="15">
    <source>
        <dbReference type="EMBL" id="ODV73904.1"/>
    </source>
</evidence>
<dbReference type="InterPro" id="IPR032710">
    <property type="entry name" value="NTF2-like_dom_sf"/>
</dbReference>
<dbReference type="Pfam" id="PF18444">
    <property type="entry name" value="RRM_9"/>
    <property type="match status" value="1"/>
</dbReference>
<organism evidence="14 16">
    <name type="scientific">Cyberlindnera jadinii (strain ATCC 18201 / CBS 1600 / BCRC 20928 / JCM 3617 / NBRC 0987 / NRRL Y-1542)</name>
    <name type="common">Torula yeast</name>
    <name type="synonym">Candida utilis</name>
    <dbReference type="NCBI Taxonomy" id="983966"/>
    <lineage>
        <taxon>Eukaryota</taxon>
        <taxon>Fungi</taxon>
        <taxon>Dikarya</taxon>
        <taxon>Ascomycota</taxon>
        <taxon>Saccharomycotina</taxon>
        <taxon>Saccharomycetes</taxon>
        <taxon>Phaffomycetales</taxon>
        <taxon>Phaffomycetaceae</taxon>
        <taxon>Cyberlindnera</taxon>
    </lineage>
</organism>
<comment type="similarity">
    <text evidence="2">Belongs to the NXF family.</text>
</comment>
<feature type="region of interest" description="Disordered" evidence="11">
    <location>
        <begin position="416"/>
        <end position="449"/>
    </location>
</feature>
<evidence type="ECO:0000256" key="9">
    <source>
        <dbReference type="ARBA" id="ARBA00055253"/>
    </source>
</evidence>
<feature type="compositionally biased region" description="Low complexity" evidence="11">
    <location>
        <begin position="489"/>
        <end position="510"/>
    </location>
</feature>
<dbReference type="SUPFAM" id="SSF46934">
    <property type="entry name" value="UBA-like"/>
    <property type="match status" value="1"/>
</dbReference>
<dbReference type="InterPro" id="IPR030217">
    <property type="entry name" value="NXF_fam"/>
</dbReference>
<feature type="domain" description="NTF2" evidence="12">
    <location>
        <begin position="292"/>
        <end position="474"/>
    </location>
</feature>
<reference evidence="14" key="1">
    <citation type="submission" date="2014-12" db="EMBL/GenBank/DDBJ databases">
        <authorList>
            <person name="Jaenicke S."/>
        </authorList>
    </citation>
    <scope>NUCLEOTIDE SEQUENCE [LARGE SCALE GENOMIC DNA]</scope>
    <source>
        <strain evidence="14">CBS1600</strain>
    </source>
</reference>
<dbReference type="InterPro" id="IPR040736">
    <property type="entry name" value="Mex67_RRM"/>
</dbReference>
<dbReference type="Gene3D" id="3.10.450.50">
    <property type="match status" value="1"/>
</dbReference>
<dbReference type="OMA" id="YGGHEAW"/>
<evidence type="ECO:0000256" key="5">
    <source>
        <dbReference type="ARBA" id="ARBA00022614"/>
    </source>
</evidence>
<evidence type="ECO:0000256" key="4">
    <source>
        <dbReference type="ARBA" id="ARBA00022490"/>
    </source>
</evidence>
<evidence type="ECO:0000259" key="13">
    <source>
        <dbReference type="PROSITE" id="PS51281"/>
    </source>
</evidence>
<dbReference type="PANTHER" id="PTHR10662:SF22">
    <property type="entry name" value="NUCLEAR RNA EXPORT FACTOR 1"/>
    <property type="match status" value="1"/>
</dbReference>
<comment type="subcellular location">
    <subcellularLocation>
        <location evidence="1">Nucleus</location>
    </subcellularLocation>
</comment>
<evidence type="ECO:0000313" key="14">
    <source>
        <dbReference type="EMBL" id="CEP25067.1"/>
    </source>
</evidence>
<evidence type="ECO:0000259" key="12">
    <source>
        <dbReference type="PROSITE" id="PS50177"/>
    </source>
</evidence>
<dbReference type="CDD" id="cd14342">
    <property type="entry name" value="UBA_TAP-C"/>
    <property type="match status" value="1"/>
</dbReference>
<dbReference type="InterPro" id="IPR018222">
    <property type="entry name" value="Nuclear_transport_factor_2_euk"/>
</dbReference>
<dbReference type="AlphaFoldDB" id="A0A0H5CA45"/>
<feature type="domain" description="TAP-C" evidence="13">
    <location>
        <begin position="520"/>
        <end position="573"/>
    </location>
</feature>
<comment type="function">
    <text evidence="9">Involved in the export of mRNA from the nucleus to the cytoplasm.</text>
</comment>
<keyword evidence="8" id="KW-0539">Nucleus</keyword>
<dbReference type="Gene3D" id="3.80.10.10">
    <property type="entry name" value="Ribonuclease Inhibitor"/>
    <property type="match status" value="1"/>
</dbReference>
<dbReference type="PROSITE" id="PS50177">
    <property type="entry name" value="NTF2_DOMAIN"/>
    <property type="match status" value="1"/>
</dbReference>
<dbReference type="FunFam" id="3.80.10.10:FF:000296">
    <property type="entry name" value="mRNA export factor MEX67"/>
    <property type="match status" value="1"/>
</dbReference>
<dbReference type="GO" id="GO:0005634">
    <property type="term" value="C:nucleus"/>
    <property type="evidence" value="ECO:0007669"/>
    <property type="project" value="UniProtKB-SubCell"/>
</dbReference>
<keyword evidence="7" id="KW-0509">mRNA transport</keyword>
<dbReference type="EMBL" id="CDQK01000007">
    <property type="protein sequence ID" value="CEP25067.1"/>
    <property type="molecule type" value="Genomic_DNA"/>
</dbReference>
<dbReference type="InterPro" id="IPR002075">
    <property type="entry name" value="NTF2_dom"/>
</dbReference>
<evidence type="ECO:0000256" key="8">
    <source>
        <dbReference type="ARBA" id="ARBA00023242"/>
    </source>
</evidence>
<dbReference type="SUPFAM" id="SSF54427">
    <property type="entry name" value="NTF2-like"/>
    <property type="match status" value="1"/>
</dbReference>
<dbReference type="SMART" id="SM00804">
    <property type="entry name" value="TAP_C"/>
    <property type="match status" value="1"/>
</dbReference>
<evidence type="ECO:0000256" key="3">
    <source>
        <dbReference type="ARBA" id="ARBA00022448"/>
    </source>
</evidence>
<dbReference type="PANTHER" id="PTHR10662">
    <property type="entry name" value="NUCLEAR RNA EXPORT FACTOR"/>
    <property type="match status" value="1"/>
</dbReference>
<evidence type="ECO:0000256" key="1">
    <source>
        <dbReference type="ARBA" id="ARBA00004123"/>
    </source>
</evidence>
<evidence type="ECO:0000313" key="16">
    <source>
        <dbReference type="Proteomes" id="UP000038830"/>
    </source>
</evidence>
<reference evidence="16" key="2">
    <citation type="journal article" date="2015" name="J. Biotechnol.">
        <title>The structure of the Cyberlindnera jadinii genome and its relation to Candida utilis analyzed by the occurrence of single nucleotide polymorphisms.</title>
        <authorList>
            <person name="Rupp O."/>
            <person name="Brinkrolf K."/>
            <person name="Buerth C."/>
            <person name="Kunigo M."/>
            <person name="Schneider J."/>
            <person name="Jaenicke S."/>
            <person name="Goesmann A."/>
            <person name="Puehler A."/>
            <person name="Jaeger K.-E."/>
            <person name="Ernst J.F."/>
        </authorList>
    </citation>
    <scope>NUCLEOTIDE SEQUENCE [LARGE SCALE GENOMIC DNA]</scope>
    <source>
        <strain evidence="16">ATCC 18201 / CBS 1600 / BCRC 20928 / JCM 3617 / NBRC 0987 / NRRL Y-1542</strain>
    </source>
</reference>
<proteinExistence type="inferred from homology"/>
<dbReference type="GO" id="GO:0016973">
    <property type="term" value="P:poly(A)+ mRNA export from nucleus"/>
    <property type="evidence" value="ECO:0007669"/>
    <property type="project" value="TreeGrafter"/>
</dbReference>
<keyword evidence="4" id="KW-0963">Cytoplasm</keyword>
<evidence type="ECO:0000256" key="7">
    <source>
        <dbReference type="ARBA" id="ARBA00022816"/>
    </source>
</evidence>
<feature type="region of interest" description="Disordered" evidence="11">
    <location>
        <begin position="483"/>
        <end position="519"/>
    </location>
</feature>
<sequence length="573" mass="64225">MSFRGNRGNRGGFGMPNSSNITGPGAQLNQLANEQQLRNAVQVEVRGWQGGSKDDVVAFISRKTRITLMSSSIENDAVVGYVKTQNDANQLKSWNGVRFAGNALEFKVRSTATSSTIEMLKAFLHRRYNQQLKMLDLSNIASDTQLQSQGAFSSMTTQSKMFPALMKLASQEKFIVESVNLSDNNLQDLSGISSLAQTFPHLVNLALSNNAISRLKALEIWKHKFKALRELVMANNPITSNPLYKDEVSKVFPRLVILDGVVIRDEAKLKAIYELPLPHKQFFFEDAEIQQLSTQFISNFLQCWDNDRSQLMPLYTPDSQFSLSADSSVPNDAQASDVSFGLYLPLSRNISRVSNTRSREQRLGKGQEQIYKLFQQLPKTKHKLDTDPQLYSVEAWRYPQVNGFLVSLHGEDQEVAQPEVHPDQNNGSNRNRNYRRNVGGSSSNNKLTPKSFDRVFTIVPGPGSLIIASDMLIVRPLANAKAWSEQEMQPQQQPSQPQSNTTSTQGTPQPGVQLPPNLTPQQGQMVERLMMETKLNLQFTLLLSEQAGWNYENALRGFTESHQNGQVPPEAFQ</sequence>
<dbReference type="Gene3D" id="1.10.8.10">
    <property type="entry name" value="DNA helicase RuvA subunit, C-terminal domain"/>
    <property type="match status" value="1"/>
</dbReference>
<dbReference type="InterPro" id="IPR001611">
    <property type="entry name" value="Leu-rich_rpt"/>
</dbReference>
<dbReference type="STRING" id="983966.A0A0H5CA45"/>
<keyword evidence="5" id="KW-0433">Leucine-rich repeat</keyword>
<evidence type="ECO:0000256" key="6">
    <source>
        <dbReference type="ARBA" id="ARBA00022737"/>
    </source>
</evidence>
<dbReference type="InterPro" id="IPR057125">
    <property type="entry name" value="NXF1/2/3/5-like_LRR"/>
</dbReference>
<protein>
    <recommendedName>
        <fullName evidence="10">mRNA export factor MEX67</fullName>
    </recommendedName>
</protein>
<dbReference type="PROSITE" id="PS51281">
    <property type="entry name" value="TAP_C"/>
    <property type="match status" value="1"/>
</dbReference>
<evidence type="ECO:0000256" key="11">
    <source>
        <dbReference type="SAM" id="MobiDB-lite"/>
    </source>
</evidence>
<dbReference type="InterPro" id="IPR009060">
    <property type="entry name" value="UBA-like_sf"/>
</dbReference>
<evidence type="ECO:0000256" key="10">
    <source>
        <dbReference type="ARBA" id="ARBA00069694"/>
    </source>
</evidence>
<accession>A0A1E4S2Z6</accession>
<dbReference type="SUPFAM" id="SSF52058">
    <property type="entry name" value="L domain-like"/>
    <property type="match status" value="1"/>
</dbReference>
<evidence type="ECO:0000256" key="2">
    <source>
        <dbReference type="ARBA" id="ARBA00009285"/>
    </source>
</evidence>
<dbReference type="Pfam" id="PF03943">
    <property type="entry name" value="TAP_C"/>
    <property type="match status" value="1"/>
</dbReference>
<dbReference type="EMBL" id="KV453929">
    <property type="protein sequence ID" value="ODV73904.1"/>
    <property type="molecule type" value="Genomic_DNA"/>
</dbReference>
<dbReference type="InterPro" id="IPR005637">
    <property type="entry name" value="TAP_C_dom"/>
</dbReference>
<gene>
    <name evidence="14" type="ORF">BN1211_6056</name>
    <name evidence="15" type="ORF">CYBJADRAFT_167316</name>
</gene>
<name>A0A0H5CA45_CYBJN</name>
<dbReference type="GO" id="GO:0003723">
    <property type="term" value="F:RNA binding"/>
    <property type="evidence" value="ECO:0007669"/>
    <property type="project" value="TreeGrafter"/>
</dbReference>
<feature type="region of interest" description="Disordered" evidence="11">
    <location>
        <begin position="1"/>
        <end position="26"/>
    </location>
</feature>
<dbReference type="InterPro" id="IPR032675">
    <property type="entry name" value="LRR_dom_sf"/>
</dbReference>
<dbReference type="PROSITE" id="PS51450">
    <property type="entry name" value="LRR"/>
    <property type="match status" value="1"/>
</dbReference>
<dbReference type="Pfam" id="PF22602">
    <property type="entry name" value="NXF_NTF2"/>
    <property type="match status" value="1"/>
</dbReference>
<evidence type="ECO:0000313" key="17">
    <source>
        <dbReference type="Proteomes" id="UP000094389"/>
    </source>
</evidence>
<feature type="compositionally biased region" description="Low complexity" evidence="11">
    <location>
        <begin position="425"/>
        <end position="445"/>
    </location>
</feature>
<reference evidence="15 17" key="3">
    <citation type="journal article" date="2016" name="Proc. Natl. Acad. Sci. U.S.A.">
        <title>Comparative genomics of biotechnologically important yeasts.</title>
        <authorList>
            <person name="Riley R."/>
            <person name="Haridas S."/>
            <person name="Wolfe K.H."/>
            <person name="Lopes M.R."/>
            <person name="Hittinger C.T."/>
            <person name="Goeker M."/>
            <person name="Salamov A.A."/>
            <person name="Wisecaver J.H."/>
            <person name="Long T.M."/>
            <person name="Calvey C.H."/>
            <person name="Aerts A.L."/>
            <person name="Barry K.W."/>
            <person name="Choi C."/>
            <person name="Clum A."/>
            <person name="Coughlan A.Y."/>
            <person name="Deshpande S."/>
            <person name="Douglass A.P."/>
            <person name="Hanson S.J."/>
            <person name="Klenk H.-P."/>
            <person name="LaButti K.M."/>
            <person name="Lapidus A."/>
            <person name="Lindquist E.A."/>
            <person name="Lipzen A.M."/>
            <person name="Meier-Kolthoff J.P."/>
            <person name="Ohm R.A."/>
            <person name="Otillar R.P."/>
            <person name="Pangilinan J.L."/>
            <person name="Peng Y."/>
            <person name="Rokas A."/>
            <person name="Rosa C.A."/>
            <person name="Scheuner C."/>
            <person name="Sibirny A.A."/>
            <person name="Slot J.C."/>
            <person name="Stielow J.B."/>
            <person name="Sun H."/>
            <person name="Kurtzman C.P."/>
            <person name="Blackwell M."/>
            <person name="Grigoriev I.V."/>
            <person name="Jeffries T.W."/>
        </authorList>
    </citation>
    <scope>NUCLEOTIDE SEQUENCE [LARGE SCALE GENOMIC DNA]</scope>
    <source>
        <strain evidence="17">ATCC 18201 / CBS 1600 / BCRC 20928 / JCM 3617 / NBRC 0987 / NRRL Y-1542</strain>
        <strain evidence="15">NRRL Y-1542</strain>
    </source>
</reference>
<keyword evidence="3" id="KW-0813">Transport</keyword>
<dbReference type="Proteomes" id="UP000094389">
    <property type="component" value="Unassembled WGS sequence"/>
</dbReference>
<accession>A0A0H5CA45</accession>
<dbReference type="Proteomes" id="UP000038830">
    <property type="component" value="Unassembled WGS sequence"/>
</dbReference>
<dbReference type="Pfam" id="PF24048">
    <property type="entry name" value="LRR_NXF1-5"/>
    <property type="match status" value="1"/>
</dbReference>
<dbReference type="OrthoDB" id="25872at2759"/>
<keyword evidence="17" id="KW-1185">Reference proteome</keyword>